<dbReference type="Pfam" id="PF00541">
    <property type="entry name" value="Adeno_knob"/>
    <property type="match status" value="1"/>
</dbReference>
<organism evidence="13">
    <name type="scientific">Bovine adenovirus C serotype 10</name>
    <name type="common">BAdV-10</name>
    <name type="synonym">Mastadenovirus bos10</name>
    <dbReference type="NCBI Taxonomy" id="39788"/>
    <lineage>
        <taxon>Viruses</taxon>
        <taxon>Varidnaviria</taxon>
        <taxon>Bamfordvirae</taxon>
        <taxon>Preplasmiviricota</taxon>
        <taxon>Polisuviricotina</taxon>
        <taxon>Pharingeaviricetes</taxon>
        <taxon>Rowavirales</taxon>
        <taxon>Adenoviridae</taxon>
        <taxon>Mastadenovirus</taxon>
        <taxon>Mastadenovirus bosdecimum</taxon>
        <taxon>Bovine mastadenovirus C</taxon>
    </lineage>
</organism>
<reference evidence="13" key="1">
    <citation type="journal article" date="2004" name="J. Gen. Virol.">
        <title>DNA sequencing and analysis of the right-hand part of the genome of the unique bovine adenovirus type 10.</title>
        <authorList>
            <person name="Ursu K."/>
            <person name="Harrach B."/>
            <person name="Matiz K."/>
            <person name="Benko M."/>
        </authorList>
    </citation>
    <scope>NUCLEOTIDE SEQUENCE</scope>
    <source>
        <strain evidence="13">Belfast 1</strain>
    </source>
</reference>
<dbReference type="SUPFAM" id="SSF51225">
    <property type="entry name" value="Fibre shaft of virus attachment proteins"/>
    <property type="match status" value="9"/>
</dbReference>
<proteinExistence type="inferred from homology"/>
<dbReference type="GO" id="GO:0019028">
    <property type="term" value="C:viral capsid"/>
    <property type="evidence" value="ECO:0007669"/>
    <property type="project" value="UniProtKB-KW"/>
</dbReference>
<dbReference type="Gene3D" id="6.20.10.20">
    <property type="match status" value="1"/>
</dbReference>
<keyword evidence="10" id="KW-1233">Viral attachment to host adhesion receptor</keyword>
<dbReference type="InterPro" id="IPR000939">
    <property type="entry name" value="Adenobir_fibre_prot_rpt/shaft"/>
</dbReference>
<accession>Q8QVG3</accession>
<dbReference type="Gene3D" id="2.10.25.20">
    <property type="entry name" value="reovirus attachment protein sigma1, domain 1"/>
    <property type="match status" value="6"/>
</dbReference>
<dbReference type="Proteomes" id="UP001164955">
    <property type="component" value="Segment"/>
</dbReference>
<dbReference type="GO" id="GO:0046718">
    <property type="term" value="P:symbiont entry into host cell"/>
    <property type="evidence" value="ECO:0007669"/>
    <property type="project" value="UniProtKB-KW"/>
</dbReference>
<dbReference type="GO" id="GO:0007155">
    <property type="term" value="P:cell adhesion"/>
    <property type="evidence" value="ECO:0007669"/>
    <property type="project" value="InterPro"/>
</dbReference>
<comment type="similarity">
    <text evidence="3">Belongs to the adenoviridae fiber family.</text>
</comment>
<evidence type="ECO:0000256" key="9">
    <source>
        <dbReference type="ARBA" id="ARBA00022921"/>
    </source>
</evidence>
<dbReference type="EMBL" id="AF027599">
    <property type="protein sequence ID" value="AAL86539.1"/>
    <property type="molecule type" value="Genomic_DNA"/>
</dbReference>
<reference evidence="14" key="2">
    <citation type="submission" date="2022-04" db="EMBL/GenBank/DDBJ databases">
        <title>Complete genome sequence analysis of bovine adenovirus 10, the only representative of species Bovine mastadenovirus C.</title>
        <authorList>
            <person name="Vidovszky M.Z."/>
            <person name="Podgorski I.I."/>
            <person name="Kovacs E.R."/>
            <person name="Harrach B."/>
            <person name="Benko M."/>
        </authorList>
    </citation>
    <scope>NUCLEOTIDE SEQUENCE</scope>
    <source>
        <strain evidence="14">Belfast 1</strain>
    </source>
</reference>
<sequence length="1143" mass="123545">MKRSAASIFAPVYYNTKRRHLMPVFYNDEGFQDEDPTTLSLRIAPPLSFNKDGALQVDLGSGLKITQGVLETQSNIITMVEAPLFLNSATKKLQLMLGNEFAVKDANLHMKARSSFKLLMSGLFLNFSNLGLMLNGSGELQVNARAPLNYYETGSLTLDTGNTLRVTGETLGSVLEVKPVAPLRATEQGLGIALGSALKVSEQDHKLQVNFSNLGLMLNDSDELQVNARAPLNYYETGSLTLETGNTLRVTGETLGSVLEVNPVAPLKSTDQGLAIALGDGLKVNEQEYPELQVNFSNLGLMLNSSGELQVNARTPLNYYETGSLTLDTGSTLRVTGETLGSVLEVNPVAPLKVTDQGLAIGFGTGLKVNEQENSELQVNFSNLGLMLNASGELQVNARAPLNYYETGSLTLDTGNTLYVTGETLGSVLEVKPVIPLKATEQGLAIALGSRLKLNNEQLEINPRNGLSFSKNGQSLFQICTTLNFPTLELMIMNQAKFQLNARLPLNYYETGSLNLETGNPLLFTGETLGSVLEVNPVPPLKTTDQGLAIAVGPGLKINEQEYPELQVNFSNLGLMLNGSNELQVNARAPLNYYETGSLTLDTGNTLKVTGETLGSVLEVNPVPPLKSTDQGLAINLGAGLKVNEQEDPEVQVNFSNLGLMLNESGELQVNARAPLNYYETGSLTLETGNTLRVTGETLGSVLEVNPVVPLKAADNGLSIALGAGLTINSNEELEVNLGNGLSFQDGQIVAHNLSNIKVSNFGLMFNASGELQVNARAPLNYYETGSLTLETGNTLRVMGETLGSVLEVNPVPPLKVTEQGLAVALGPGLKVNEQENPELQVNFSNMGLMLNNSGELQVNARAPLNYYETGSLTLETGNTLRVTGETLGSMLEVNPVIPLKSTDQGLALALGSGLAVNNNEELEVNLGNGLQFQDNKIDVVLGHGLYYQDGRITVQNFSKDTYSERPIMLWTTPDPSPNLNLEGERTAKLFLSLSYCNGSVIGTVAIRGLKEPVETIENSRQSFKVILLFNHLGQLSGGNLYTGYFGYRFQNSVLPNSNIQGTMLMPNSVAYPRVKNNVGNYYETTCYLAGNKYPVKLRVSLNSDSPMVDWGYSITFEWYEFDNHIGAPFLTTYTSFTYISET</sequence>
<keyword evidence="15" id="KW-1185">Reference proteome</keyword>
<keyword evidence="7" id="KW-1161">Viral attachment to host cell</keyword>
<keyword evidence="11" id="KW-1160">Virus entry into host cell</keyword>
<evidence type="ECO:0000256" key="6">
    <source>
        <dbReference type="ARBA" id="ARBA00022581"/>
    </source>
</evidence>
<name>Q8QVG3_ADEBA</name>
<dbReference type="SMR" id="Q8QVG3"/>
<evidence type="ECO:0000313" key="14">
    <source>
        <dbReference type="EMBL" id="UZF96935.1"/>
    </source>
</evidence>
<evidence type="ECO:0000256" key="3">
    <source>
        <dbReference type="ARBA" id="ARBA00006685"/>
    </source>
</evidence>
<dbReference type="GO" id="GO:0098671">
    <property type="term" value="P:adhesion receptor-mediated virion attachment to host cell"/>
    <property type="evidence" value="ECO:0007669"/>
    <property type="project" value="UniProtKB-KW"/>
</dbReference>
<evidence type="ECO:0000256" key="2">
    <source>
        <dbReference type="ARBA" id="ARBA00004328"/>
    </source>
</evidence>
<organismHost>
    <name type="scientific">Bos taurus</name>
    <name type="common">Bovine</name>
    <dbReference type="NCBI Taxonomy" id="9913"/>
</organismHost>
<dbReference type="InterPro" id="IPR008982">
    <property type="entry name" value="Adenovirus_pIV-like_att"/>
</dbReference>
<keyword evidence="5" id="KW-1048">Host nucleus</keyword>
<comment type="subcellular location">
    <subcellularLocation>
        <location evidence="1">Host nucleus</location>
    </subcellularLocation>
    <subcellularLocation>
        <location evidence="2">Virion</location>
    </subcellularLocation>
</comment>
<dbReference type="Gene3D" id="2.60.90.10">
    <property type="entry name" value="Adenovirus pIV-related, attachment domain"/>
    <property type="match status" value="1"/>
</dbReference>
<dbReference type="Pfam" id="PF00608">
    <property type="entry name" value="Adeno_shaft"/>
    <property type="match status" value="15"/>
</dbReference>
<dbReference type="InterPro" id="IPR009013">
    <property type="entry name" value="Attachment_protein_shaft_sf"/>
</dbReference>
<feature type="domain" description="Adenoviral fibre protein knob" evidence="12">
    <location>
        <begin position="969"/>
        <end position="1143"/>
    </location>
</feature>
<keyword evidence="8" id="KW-0946">Virion</keyword>
<keyword evidence="6" id="KW-0945">Host-virus interaction</keyword>
<dbReference type="PRINTS" id="PR00307">
    <property type="entry name" value="ADENOVSFIBRE"/>
</dbReference>
<keyword evidence="9" id="KW-0426">Late protein</keyword>
<evidence type="ECO:0000256" key="7">
    <source>
        <dbReference type="ARBA" id="ARBA00022804"/>
    </source>
</evidence>
<keyword evidence="4" id="KW-0167">Capsid protein</keyword>
<evidence type="ECO:0000256" key="8">
    <source>
        <dbReference type="ARBA" id="ARBA00022844"/>
    </source>
</evidence>
<dbReference type="InterPro" id="IPR000931">
    <property type="entry name" value="Adeno_fibre"/>
</dbReference>
<evidence type="ECO:0000256" key="4">
    <source>
        <dbReference type="ARBA" id="ARBA00022561"/>
    </source>
</evidence>
<dbReference type="EMBL" id="ON217544">
    <property type="protein sequence ID" value="UZF96935.1"/>
    <property type="molecule type" value="Genomic_DNA"/>
</dbReference>
<evidence type="ECO:0000256" key="10">
    <source>
        <dbReference type="ARBA" id="ARBA00023165"/>
    </source>
</evidence>
<dbReference type="SUPFAM" id="SSF49835">
    <property type="entry name" value="Virus attachment protein globular domain"/>
    <property type="match status" value="1"/>
</dbReference>
<dbReference type="GO" id="GO:0042025">
    <property type="term" value="C:host cell nucleus"/>
    <property type="evidence" value="ECO:0007669"/>
    <property type="project" value="UniProtKB-SubCell"/>
</dbReference>
<evidence type="ECO:0000256" key="11">
    <source>
        <dbReference type="ARBA" id="ARBA00023296"/>
    </source>
</evidence>
<evidence type="ECO:0000259" key="12">
    <source>
        <dbReference type="Pfam" id="PF00541"/>
    </source>
</evidence>
<evidence type="ECO:0000313" key="15">
    <source>
        <dbReference type="Proteomes" id="UP001164955"/>
    </source>
</evidence>
<evidence type="ECO:0000313" key="13">
    <source>
        <dbReference type="EMBL" id="AAL86539.1"/>
    </source>
</evidence>
<protein>
    <submittedName>
        <fullName evidence="13">Fiber</fullName>
    </submittedName>
</protein>
<evidence type="ECO:0000256" key="5">
    <source>
        <dbReference type="ARBA" id="ARBA00022562"/>
    </source>
</evidence>
<evidence type="ECO:0000256" key="1">
    <source>
        <dbReference type="ARBA" id="ARBA00004147"/>
    </source>
</evidence>
<dbReference type="InterPro" id="IPR000978">
    <property type="entry name" value="Adeno_fibre_knob"/>
</dbReference>